<dbReference type="Proteomes" id="UP000240608">
    <property type="component" value="Unassembled WGS sequence"/>
</dbReference>
<feature type="coiled-coil region" evidence="3">
    <location>
        <begin position="4"/>
        <end position="31"/>
    </location>
</feature>
<keyword evidence="7" id="KW-1185">Reference proteome</keyword>
<reference evidence="7" key="3">
    <citation type="journal article" date="2019" name="Int. J. Syst. Evol. Microbiol.">
        <title>The Global Catalogue of Microorganisms (GCM) 10K type strain sequencing project: providing services to taxonomists for standard genome sequencing and annotation.</title>
        <authorList>
            <consortium name="The Broad Institute Genomics Platform"/>
            <consortium name="The Broad Institute Genome Sequencing Center for Infectious Disease"/>
            <person name="Wu L."/>
            <person name="Ma J."/>
        </authorList>
    </citation>
    <scope>NUCLEOTIDE SEQUENCE [LARGE SCALE GENOMIC DNA]</scope>
    <source>
        <strain evidence="7">CGMCC 1.10832</strain>
    </source>
</reference>
<comment type="function">
    <text evidence="2">Binds to DNA and alters its conformation. May be involved in regulation of gene expression, nucleoid organization and DNA protection.</text>
</comment>
<gene>
    <name evidence="5" type="ORF">C9994_08885</name>
    <name evidence="4" type="ORF">GCM10011506_46860</name>
</gene>
<proteinExistence type="inferred from homology"/>
<dbReference type="Gene3D" id="3.30.1310.10">
    <property type="entry name" value="Nucleoid-associated protein YbaB-like domain"/>
    <property type="match status" value="1"/>
</dbReference>
<dbReference type="SUPFAM" id="SSF82607">
    <property type="entry name" value="YbaB-like"/>
    <property type="match status" value="1"/>
</dbReference>
<organism evidence="5 6">
    <name type="scientific">Marivirga lumbricoides</name>
    <dbReference type="NCBI Taxonomy" id="1046115"/>
    <lineage>
        <taxon>Bacteria</taxon>
        <taxon>Pseudomonadati</taxon>
        <taxon>Bacteroidota</taxon>
        <taxon>Cytophagia</taxon>
        <taxon>Cytophagales</taxon>
        <taxon>Marivirgaceae</taxon>
        <taxon>Marivirga</taxon>
    </lineage>
</organism>
<dbReference type="GO" id="GO:0043590">
    <property type="term" value="C:bacterial nucleoid"/>
    <property type="evidence" value="ECO:0007669"/>
    <property type="project" value="UniProtKB-UniRule"/>
</dbReference>
<dbReference type="InterPro" id="IPR004401">
    <property type="entry name" value="YbaB/EbfC"/>
</dbReference>
<evidence type="ECO:0000313" key="5">
    <source>
        <dbReference type="EMBL" id="PTB96092.1"/>
    </source>
</evidence>
<evidence type="ECO:0000313" key="7">
    <source>
        <dbReference type="Proteomes" id="UP000636010"/>
    </source>
</evidence>
<name>A0A2T4DQK6_9BACT</name>
<comment type="subunit">
    <text evidence="2">Homodimer.</text>
</comment>
<dbReference type="NCBIfam" id="TIGR00103">
    <property type="entry name" value="DNA_YbaB_EbfC"/>
    <property type="match status" value="1"/>
</dbReference>
<comment type="subcellular location">
    <subcellularLocation>
        <location evidence="2">Cytoplasm</location>
        <location evidence="2">Nucleoid</location>
    </subcellularLocation>
</comment>
<keyword evidence="3" id="KW-0175">Coiled coil</keyword>
<evidence type="ECO:0000313" key="4">
    <source>
        <dbReference type="EMBL" id="GGC55818.1"/>
    </source>
</evidence>
<reference evidence="5 6" key="2">
    <citation type="submission" date="2018-03" db="EMBL/GenBank/DDBJ databases">
        <title>Cross-interface Injection: A General Nanoliter Liquid Handling Method Applied to Single Cells Genome Amplification Automated Nanoliter Liquid Handling Applied to Single Cell Multiple Displacement Amplification.</title>
        <authorList>
            <person name="Yun J."/>
            <person name="Xu P."/>
            <person name="Xu J."/>
            <person name="Dai X."/>
            <person name="Wang Y."/>
            <person name="Zheng X."/>
            <person name="Cao C."/>
            <person name="Yi Q."/>
            <person name="Zhu Y."/>
            <person name="Wang L."/>
            <person name="Dong Z."/>
            <person name="Huang Y."/>
            <person name="Huang L."/>
            <person name="Du W."/>
        </authorList>
    </citation>
    <scope>NUCLEOTIDE SEQUENCE [LARGE SCALE GENOMIC DNA]</scope>
    <source>
        <strain evidence="5 6">Z-D1-2</strain>
    </source>
</reference>
<dbReference type="Pfam" id="PF02575">
    <property type="entry name" value="YbaB_DNA_bd"/>
    <property type="match status" value="1"/>
</dbReference>
<dbReference type="RefSeq" id="WP_188467793.1">
    <property type="nucleotide sequence ID" value="NZ_BAABHU010000025.1"/>
</dbReference>
<dbReference type="InterPro" id="IPR036894">
    <property type="entry name" value="YbaB-like_sf"/>
</dbReference>
<dbReference type="PIRSF" id="PIRSF004555">
    <property type="entry name" value="UCP004555"/>
    <property type="match status" value="1"/>
</dbReference>
<keyword evidence="2" id="KW-0963">Cytoplasm</keyword>
<evidence type="ECO:0000313" key="6">
    <source>
        <dbReference type="Proteomes" id="UP000240608"/>
    </source>
</evidence>
<evidence type="ECO:0000256" key="1">
    <source>
        <dbReference type="ARBA" id="ARBA00023125"/>
    </source>
</evidence>
<evidence type="ECO:0000256" key="2">
    <source>
        <dbReference type="HAMAP-Rule" id="MF_00274"/>
    </source>
</evidence>
<dbReference type="PANTHER" id="PTHR33449">
    <property type="entry name" value="NUCLEOID-ASSOCIATED PROTEIN YBAB"/>
    <property type="match status" value="1"/>
</dbReference>
<dbReference type="PANTHER" id="PTHR33449:SF1">
    <property type="entry name" value="NUCLEOID-ASSOCIATED PROTEIN YBAB"/>
    <property type="match status" value="1"/>
</dbReference>
<comment type="similarity">
    <text evidence="2">Belongs to the YbaB/EbfC family.</text>
</comment>
<dbReference type="HAMAP" id="MF_00274">
    <property type="entry name" value="DNA_YbaB_EbfC"/>
    <property type="match status" value="1"/>
</dbReference>
<dbReference type="AlphaFoldDB" id="A0A2T4DQK6"/>
<dbReference type="EMBL" id="PYVU01000067">
    <property type="protein sequence ID" value="PTB96092.1"/>
    <property type="molecule type" value="Genomic_DNA"/>
</dbReference>
<dbReference type="EMBL" id="BMEC01000025">
    <property type="protein sequence ID" value="GGC55818.1"/>
    <property type="molecule type" value="Genomic_DNA"/>
</dbReference>
<dbReference type="GO" id="GO:0003677">
    <property type="term" value="F:DNA binding"/>
    <property type="evidence" value="ECO:0007669"/>
    <property type="project" value="UniProtKB-UniRule"/>
</dbReference>
<dbReference type="Proteomes" id="UP000636010">
    <property type="component" value="Unassembled WGS sequence"/>
</dbReference>
<keyword evidence="1 2" id="KW-0238">DNA-binding</keyword>
<reference evidence="4" key="4">
    <citation type="submission" date="2024-05" db="EMBL/GenBank/DDBJ databases">
        <authorList>
            <person name="Sun Q."/>
            <person name="Zhou Y."/>
        </authorList>
    </citation>
    <scope>NUCLEOTIDE SEQUENCE</scope>
    <source>
        <strain evidence="4">CGMCC 1.10832</strain>
    </source>
</reference>
<evidence type="ECO:0000256" key="3">
    <source>
        <dbReference type="SAM" id="Coils"/>
    </source>
</evidence>
<protein>
    <recommendedName>
        <fullName evidence="2">Nucleoid-associated protein C9994_08885</fullName>
    </recommendedName>
</protein>
<accession>A0A2T4DQK6</accession>
<reference evidence="4" key="1">
    <citation type="journal article" date="2014" name="Int. J. Syst. Evol. Microbiol.">
        <title>Complete genome of a new Firmicutes species belonging to the dominant human colonic microbiota ('Ruminococcus bicirculans') reveals two chromosomes and a selective capacity to utilize plant glucans.</title>
        <authorList>
            <consortium name="NISC Comparative Sequencing Program"/>
            <person name="Wegmann U."/>
            <person name="Louis P."/>
            <person name="Goesmann A."/>
            <person name="Henrissat B."/>
            <person name="Duncan S.H."/>
            <person name="Flint H.J."/>
        </authorList>
    </citation>
    <scope>NUCLEOTIDE SEQUENCE</scope>
    <source>
        <strain evidence="4">CGMCC 1.10832</strain>
    </source>
</reference>
<dbReference type="GO" id="GO:0005829">
    <property type="term" value="C:cytosol"/>
    <property type="evidence" value="ECO:0007669"/>
    <property type="project" value="TreeGrafter"/>
</dbReference>
<comment type="caution">
    <text evidence="5">The sequence shown here is derived from an EMBL/GenBank/DDBJ whole genome shotgun (WGS) entry which is preliminary data.</text>
</comment>
<sequence>MFDMMKMMGQIKEVQGKVKQAQENLVHITAEGEAGAGMVKAVVNGKKQVISIDIDSSLVNDNDKEMIQDLTVAAINKAMEEVDVKAREEMKKATDGVLPNIPGMDLGSMFNA</sequence>